<dbReference type="GO" id="GO:0031624">
    <property type="term" value="F:ubiquitin conjugating enzyme binding"/>
    <property type="evidence" value="ECO:0007669"/>
    <property type="project" value="TreeGrafter"/>
</dbReference>
<dbReference type="InterPro" id="IPR042460">
    <property type="entry name" value="DCN1-like_PONY"/>
</dbReference>
<dbReference type="PROSITE" id="PS51229">
    <property type="entry name" value="DCUN1"/>
    <property type="match status" value="1"/>
</dbReference>
<reference evidence="4" key="2">
    <citation type="submission" date="2023-06" db="EMBL/GenBank/DDBJ databases">
        <authorList>
            <consortium name="Lawrence Berkeley National Laboratory"/>
            <person name="Haridas S."/>
            <person name="Hensen N."/>
            <person name="Bonometti L."/>
            <person name="Westerberg I."/>
            <person name="Brannstrom I.O."/>
            <person name="Guillou S."/>
            <person name="Cros-Aarteil S."/>
            <person name="Calhoun S."/>
            <person name="Kuo A."/>
            <person name="Mondo S."/>
            <person name="Pangilinan J."/>
            <person name="Riley R."/>
            <person name="Labutti K."/>
            <person name="Andreopoulos B."/>
            <person name="Lipzen A."/>
            <person name="Chen C."/>
            <person name="Yanf M."/>
            <person name="Daum C."/>
            <person name="Ng V."/>
            <person name="Clum A."/>
            <person name="Steindorff A."/>
            <person name="Ohm R."/>
            <person name="Martin F."/>
            <person name="Silar P."/>
            <person name="Natvig D."/>
            <person name="Lalanne C."/>
            <person name="Gautier V."/>
            <person name="Ament-Velasquez S.L."/>
            <person name="Kruys A."/>
            <person name="Hutchinson M.I."/>
            <person name="Powell A.J."/>
            <person name="Barry K."/>
            <person name="Miller A.N."/>
            <person name="Grigoriev I.V."/>
            <person name="Debuchy R."/>
            <person name="Gladieux P."/>
            <person name="Thoren M.H."/>
            <person name="Johannesson H."/>
        </authorList>
    </citation>
    <scope>NUCLEOTIDE SEQUENCE</scope>
    <source>
        <strain evidence="4">CBS 955.72</strain>
    </source>
</reference>
<sequence length="395" mass="44951">MATLDSPDIRVMFAQLFQSCFHKRPARPPAKSLPQQEGATETASANSSLQSLPRSRDPITSQAEQEAVILTKPPPVLSAATDSEIFKMPKLKTTAKYKATKTKTTKTRAIRSEDKSNSNFYNSNDTKRPDRRLVALNELFNSLRSEEEAGEHQKAALEAAKHVQENKRQEGKRHGTDVDPELVIEELGTDMVGPASIERYTDTLGINALDYEFFVLCETVQIDGLFQLTRKGFTEGWMGQWDKRGGPLEASMEAHRRHIRSRIEELPKDAALFRRVYRQVFLAGKEPEVKALPKNSAMAYWEELFAQTVHPWKTKNVDFLEAWLTYMEEKWTRNVSKDMWNQTLEFAKKTVEDDTLGFWSEDQAWPGVIDDFVVWCRETGVVAPAKTAEGMEVDD</sequence>
<dbReference type="Proteomes" id="UP001275084">
    <property type="component" value="Unassembled WGS sequence"/>
</dbReference>
<feature type="compositionally biased region" description="Polar residues" evidence="2">
    <location>
        <begin position="33"/>
        <end position="64"/>
    </location>
</feature>
<dbReference type="InterPro" id="IPR005176">
    <property type="entry name" value="PONY_dom"/>
</dbReference>
<comment type="function">
    <text evidence="1">Neddylation of cullins play an essential role in the regulation of SCF-type complexes activity.</text>
</comment>
<accession>A0AAJ0H5B6</accession>
<dbReference type="EMBL" id="JAUIQD010000009">
    <property type="protein sequence ID" value="KAK3339892.1"/>
    <property type="molecule type" value="Genomic_DNA"/>
</dbReference>
<dbReference type="PANTHER" id="PTHR12281:SF31">
    <property type="entry name" value="DCN1-LIKE PROTEIN 3"/>
    <property type="match status" value="1"/>
</dbReference>
<name>A0AAJ0H5B6_9PEZI</name>
<reference evidence="4" key="1">
    <citation type="journal article" date="2023" name="Mol. Phylogenet. Evol.">
        <title>Genome-scale phylogeny and comparative genomics of the fungal order Sordariales.</title>
        <authorList>
            <person name="Hensen N."/>
            <person name="Bonometti L."/>
            <person name="Westerberg I."/>
            <person name="Brannstrom I.O."/>
            <person name="Guillou S."/>
            <person name="Cros-Aarteil S."/>
            <person name="Calhoun S."/>
            <person name="Haridas S."/>
            <person name="Kuo A."/>
            <person name="Mondo S."/>
            <person name="Pangilinan J."/>
            <person name="Riley R."/>
            <person name="LaButti K."/>
            <person name="Andreopoulos B."/>
            <person name="Lipzen A."/>
            <person name="Chen C."/>
            <person name="Yan M."/>
            <person name="Daum C."/>
            <person name="Ng V."/>
            <person name="Clum A."/>
            <person name="Steindorff A."/>
            <person name="Ohm R.A."/>
            <person name="Martin F."/>
            <person name="Silar P."/>
            <person name="Natvig D.O."/>
            <person name="Lalanne C."/>
            <person name="Gautier V."/>
            <person name="Ament-Velasquez S.L."/>
            <person name="Kruys A."/>
            <person name="Hutchinson M.I."/>
            <person name="Powell A.J."/>
            <person name="Barry K."/>
            <person name="Miller A.N."/>
            <person name="Grigoriev I.V."/>
            <person name="Debuchy R."/>
            <person name="Gladieux P."/>
            <person name="Hiltunen Thoren M."/>
            <person name="Johannesson H."/>
        </authorList>
    </citation>
    <scope>NUCLEOTIDE SEQUENCE</scope>
    <source>
        <strain evidence="4">CBS 955.72</strain>
    </source>
</reference>
<feature type="region of interest" description="Disordered" evidence="2">
    <location>
        <begin position="102"/>
        <end position="126"/>
    </location>
</feature>
<dbReference type="GO" id="GO:0000151">
    <property type="term" value="C:ubiquitin ligase complex"/>
    <property type="evidence" value="ECO:0007669"/>
    <property type="project" value="TreeGrafter"/>
</dbReference>
<evidence type="ECO:0000256" key="2">
    <source>
        <dbReference type="SAM" id="MobiDB-lite"/>
    </source>
</evidence>
<feature type="region of interest" description="Disordered" evidence="2">
    <location>
        <begin position="24"/>
        <end position="71"/>
    </location>
</feature>
<dbReference type="GO" id="GO:0032182">
    <property type="term" value="F:ubiquitin-like protein binding"/>
    <property type="evidence" value="ECO:0007669"/>
    <property type="project" value="TreeGrafter"/>
</dbReference>
<dbReference type="GO" id="GO:0097602">
    <property type="term" value="F:cullin family protein binding"/>
    <property type="evidence" value="ECO:0007669"/>
    <property type="project" value="TreeGrafter"/>
</dbReference>
<dbReference type="PANTHER" id="PTHR12281">
    <property type="entry name" value="RP42 RELATED"/>
    <property type="match status" value="1"/>
</dbReference>
<dbReference type="GO" id="GO:0045116">
    <property type="term" value="P:protein neddylation"/>
    <property type="evidence" value="ECO:0007669"/>
    <property type="project" value="TreeGrafter"/>
</dbReference>
<gene>
    <name evidence="4" type="ORF">B0T25DRAFT_574774</name>
</gene>
<evidence type="ECO:0000259" key="3">
    <source>
        <dbReference type="PROSITE" id="PS51229"/>
    </source>
</evidence>
<protein>
    <recommendedName>
        <fullName evidence="1">Defective in cullin neddylation protein</fullName>
    </recommendedName>
</protein>
<dbReference type="Gene3D" id="1.10.238.10">
    <property type="entry name" value="EF-hand"/>
    <property type="match status" value="1"/>
</dbReference>
<proteinExistence type="predicted"/>
<evidence type="ECO:0000313" key="4">
    <source>
        <dbReference type="EMBL" id="KAK3339892.1"/>
    </source>
</evidence>
<comment type="caution">
    <text evidence="4">The sequence shown here is derived from an EMBL/GenBank/DDBJ whole genome shotgun (WGS) entry which is preliminary data.</text>
</comment>
<evidence type="ECO:0000313" key="5">
    <source>
        <dbReference type="Proteomes" id="UP001275084"/>
    </source>
</evidence>
<dbReference type="InterPro" id="IPR014764">
    <property type="entry name" value="DCN-prot"/>
</dbReference>
<dbReference type="Pfam" id="PF03556">
    <property type="entry name" value="Cullin_binding"/>
    <property type="match status" value="1"/>
</dbReference>
<keyword evidence="5" id="KW-1185">Reference proteome</keyword>
<dbReference type="Gene3D" id="1.10.238.200">
    <property type="entry name" value="Cullin, PONY binding domain"/>
    <property type="match status" value="1"/>
</dbReference>
<evidence type="ECO:0000256" key="1">
    <source>
        <dbReference type="RuleBase" id="RU410713"/>
    </source>
</evidence>
<feature type="domain" description="DCUN1" evidence="3">
    <location>
        <begin position="175"/>
        <end position="377"/>
    </location>
</feature>
<organism evidence="4 5">
    <name type="scientific">Lasiosphaeria hispida</name>
    <dbReference type="NCBI Taxonomy" id="260671"/>
    <lineage>
        <taxon>Eukaryota</taxon>
        <taxon>Fungi</taxon>
        <taxon>Dikarya</taxon>
        <taxon>Ascomycota</taxon>
        <taxon>Pezizomycotina</taxon>
        <taxon>Sordariomycetes</taxon>
        <taxon>Sordariomycetidae</taxon>
        <taxon>Sordariales</taxon>
        <taxon>Lasiosphaeriaceae</taxon>
        <taxon>Lasiosphaeria</taxon>
    </lineage>
</organism>
<dbReference type="AlphaFoldDB" id="A0AAJ0H5B6"/>